<dbReference type="GO" id="GO:0005525">
    <property type="term" value="F:GTP binding"/>
    <property type="evidence" value="ECO:0007669"/>
    <property type="project" value="InterPro"/>
</dbReference>
<dbReference type="PANTHER" id="PTHR42714:SF6">
    <property type="entry name" value="TRANSLATION INITIATION FACTOR IF-2"/>
    <property type="match status" value="1"/>
</dbReference>
<dbReference type="GO" id="GO:0030488">
    <property type="term" value="P:tRNA methylation"/>
    <property type="evidence" value="ECO:0007669"/>
    <property type="project" value="TreeGrafter"/>
</dbReference>
<evidence type="ECO:0000313" key="3">
    <source>
        <dbReference type="Proteomes" id="UP000533429"/>
    </source>
</evidence>
<comment type="caution">
    <text evidence="2">The sequence shown here is derived from an EMBL/GenBank/DDBJ whole genome shotgun (WGS) entry which is preliminary data.</text>
</comment>
<name>A0A850QT76_PHODD</name>
<dbReference type="GO" id="GO:0002098">
    <property type="term" value="P:tRNA wobble uridine modification"/>
    <property type="evidence" value="ECO:0007669"/>
    <property type="project" value="TreeGrafter"/>
</dbReference>
<dbReference type="PANTHER" id="PTHR42714">
    <property type="entry name" value="TRNA MODIFICATION GTPASE GTPBP3"/>
    <property type="match status" value="1"/>
</dbReference>
<protein>
    <submittedName>
        <fullName evidence="2">50S ribosome-binding GTPase</fullName>
    </submittedName>
</protein>
<dbReference type="RefSeq" id="WP_138243208.1">
    <property type="nucleotide sequence ID" value="NZ_JABWTO010000106.1"/>
</dbReference>
<accession>A0A850QT76</accession>
<dbReference type="InterPro" id="IPR006073">
    <property type="entry name" value="GTP-bd"/>
</dbReference>
<dbReference type="AlphaFoldDB" id="A0A850QT76"/>
<dbReference type="Pfam" id="PF01926">
    <property type="entry name" value="MMR_HSR1"/>
    <property type="match status" value="1"/>
</dbReference>
<reference evidence="2 3" key="1">
    <citation type="submission" date="2020-06" db="EMBL/GenBank/DDBJ databases">
        <title>Photobacterium damselae subsp. damselae comparative genomics.</title>
        <authorList>
            <person name="Osorio C.R."/>
        </authorList>
    </citation>
    <scope>NUCLEOTIDE SEQUENCE [LARGE SCALE GENOMIC DNA]</scope>
    <source>
        <strain evidence="2 3">TW250/03</strain>
    </source>
</reference>
<dbReference type="EMBL" id="JABXOR010000174">
    <property type="protein sequence ID" value="NVO99134.1"/>
    <property type="molecule type" value="Genomic_DNA"/>
</dbReference>
<sequence length="274" mass="31595">MNIEQFTQIIPSSERNLKRLMYLLKDTNSIPRIAVFGKYNHGKSTLLNAIVGHNKFKTADKRETICNEDYEHNHVIWVDTPGLDADIHGEDDAAAMKGAFEVADFIFLVHQVTAGELDKYEMNVFQQLAKQDKNYRKKMFLILTQIDQKTPEDLSLVQTTIAQQLKNSIDLQDLNVISVSATRYLKGIQESKLIFCEKSGMNSIFSLIETLKKDITSLRANEINRLKSKLFVELDQAKKQVTEDLYEYQYRLSSQYKYYQQDIAHLVSAVSARR</sequence>
<dbReference type="GO" id="GO:0005737">
    <property type="term" value="C:cytoplasm"/>
    <property type="evidence" value="ECO:0007669"/>
    <property type="project" value="TreeGrafter"/>
</dbReference>
<feature type="domain" description="G" evidence="1">
    <location>
        <begin position="32"/>
        <end position="144"/>
    </location>
</feature>
<evidence type="ECO:0000259" key="1">
    <source>
        <dbReference type="Pfam" id="PF01926"/>
    </source>
</evidence>
<organism evidence="2 3">
    <name type="scientific">Photobacterium damselae subsp. damselae</name>
    <name type="common">Listonella damsela</name>
    <dbReference type="NCBI Taxonomy" id="85581"/>
    <lineage>
        <taxon>Bacteria</taxon>
        <taxon>Pseudomonadati</taxon>
        <taxon>Pseudomonadota</taxon>
        <taxon>Gammaproteobacteria</taxon>
        <taxon>Vibrionales</taxon>
        <taxon>Vibrionaceae</taxon>
        <taxon>Photobacterium</taxon>
    </lineage>
</organism>
<proteinExistence type="predicted"/>
<dbReference type="Proteomes" id="UP000533429">
    <property type="component" value="Unassembled WGS sequence"/>
</dbReference>
<dbReference type="SUPFAM" id="SSF52540">
    <property type="entry name" value="P-loop containing nucleoside triphosphate hydrolases"/>
    <property type="match status" value="1"/>
</dbReference>
<dbReference type="Gene3D" id="3.40.50.300">
    <property type="entry name" value="P-loop containing nucleotide triphosphate hydrolases"/>
    <property type="match status" value="1"/>
</dbReference>
<gene>
    <name evidence="2" type="ORF">HWA77_02785</name>
</gene>
<dbReference type="InterPro" id="IPR027417">
    <property type="entry name" value="P-loop_NTPase"/>
</dbReference>
<evidence type="ECO:0000313" key="2">
    <source>
        <dbReference type="EMBL" id="NVO99134.1"/>
    </source>
</evidence>